<keyword evidence="1" id="KW-0547">Nucleotide-binding</keyword>
<dbReference type="SMART" id="SM00421">
    <property type="entry name" value="HTH_LUXR"/>
    <property type="match status" value="1"/>
</dbReference>
<dbReference type="SUPFAM" id="SSF46894">
    <property type="entry name" value="C-terminal effector domain of the bipartite response regulators"/>
    <property type="match status" value="1"/>
</dbReference>
<dbReference type="RefSeq" id="WP_233723306.1">
    <property type="nucleotide sequence ID" value="NZ_JAJVCN010000001.1"/>
</dbReference>
<keyword evidence="2" id="KW-0067">ATP-binding</keyword>
<dbReference type="CDD" id="cd06170">
    <property type="entry name" value="LuxR_C_like"/>
    <property type="match status" value="1"/>
</dbReference>
<gene>
    <name evidence="4" type="ORF">LWC34_05475</name>
</gene>
<dbReference type="InterPro" id="IPR027417">
    <property type="entry name" value="P-loop_NTPase"/>
</dbReference>
<dbReference type="PANTHER" id="PTHR16305">
    <property type="entry name" value="TESTICULAR SOLUBLE ADENYLYL CYCLASE"/>
    <property type="match status" value="1"/>
</dbReference>
<dbReference type="InterPro" id="IPR041664">
    <property type="entry name" value="AAA_16"/>
</dbReference>
<evidence type="ECO:0000256" key="2">
    <source>
        <dbReference type="ARBA" id="ARBA00022840"/>
    </source>
</evidence>
<dbReference type="InterPro" id="IPR016032">
    <property type="entry name" value="Sig_transdc_resp-reg_C-effctor"/>
</dbReference>
<dbReference type="PANTHER" id="PTHR16305:SF35">
    <property type="entry name" value="TRANSCRIPTIONAL ACTIVATOR DOMAIN"/>
    <property type="match status" value="1"/>
</dbReference>
<reference evidence="4 5" key="1">
    <citation type="submission" date="2021-12" db="EMBL/GenBank/DDBJ databases">
        <title>Genome sequence of Kibdelosporangium philippinense ATCC 49844.</title>
        <authorList>
            <person name="Fedorov E.A."/>
            <person name="Omeragic M."/>
            <person name="Shalygina K.F."/>
            <person name="Maclea K.S."/>
        </authorList>
    </citation>
    <scope>NUCLEOTIDE SEQUENCE [LARGE SCALE GENOMIC DNA]</scope>
    <source>
        <strain evidence="4 5">ATCC 49844</strain>
    </source>
</reference>
<name>A0ABS8Z2W3_9PSEU</name>
<evidence type="ECO:0000259" key="3">
    <source>
        <dbReference type="PROSITE" id="PS50043"/>
    </source>
</evidence>
<dbReference type="PRINTS" id="PR00038">
    <property type="entry name" value="HTHLUXR"/>
</dbReference>
<sequence length="926" mass="99936">MGVAEQDGSDLLGREHERQRLRVFLDQVRDGGASLMVSGEPGIGKSALLSDAAGRAETDGFLVLHASGVEYEADVSFSCLNQALLPVLDHLDRLPPQLADPLRVALGFGAGTAPQRLVVCNATLSLLRAVAAERPVLVVLDDLQWVDRVSTAVLTFVARRLKGTRIGFLTALRTEIGRLFEPFELPSLVLEPLDEAASSDLMDSRFPALRPRLRQRLLAEAQGNPLAILELPSAASTGPSVTRPGTAGVVPLTTRLQALFASRIGVLSAVTRRLLLVAVLDGTGDLRVLERAYPGAMAAGDLDDAERAQLIAVDDPTARLAFRHPLIRSALIEASTHAERRQAHERLADALRDDVERRAWHLAEAAIGPDESVAALLHNAARDMLRRGDAVGAVSTLTRSAELSPEGRDRSSRLAEAAYIGAEINGDLQAAQTLLADARRIEPDLSASLSAACAAVFLILNEDGDVTTAHRLLVAAIEHGDHGYAASDGPLGEAMHTLQLLCWFGGRPELWEPFYRAFDRIVPEPPDVLAYARKTFADPVRTAATALPDAPAIYASLTPDADPTRVQRIGTASVYVDRLADLRERSWASVRHGRDGGPARRHLGALKHLCLDAYVSGRWDEEDALADEALDVCASGDFSFFGWYFWYHKGLVAALRGEHDAAAQWAERTMTWAAPRGVRNAEVFAHHVAGLSALAGGDLERAYDHAAAVSPPGVLASHVPHATWVMYDFVEVAARLGRTVEAVAHVEAMRAADVGAISPRLLMLQRGATALVAPDEEASELFRTALNTPSSSSWPFERARIQLAHGERLRRAPLPVEAREPLLASLEVFQRLGAHPWAARVQTELRAAGHKTPRAAKDATGQLTAQEREIAQLAARGLSNKEIAAKLFVSHRTVGSHLYKVFPKLGVTSRAALRDALDLLEGEPHS</sequence>
<keyword evidence="5" id="KW-1185">Reference proteome</keyword>
<accession>A0ABS8Z2W3</accession>
<dbReference type="InterPro" id="IPR036388">
    <property type="entry name" value="WH-like_DNA-bd_sf"/>
</dbReference>
<dbReference type="Pfam" id="PF13191">
    <property type="entry name" value="AAA_16"/>
    <property type="match status" value="1"/>
</dbReference>
<dbReference type="Gene3D" id="1.10.10.10">
    <property type="entry name" value="Winged helix-like DNA-binding domain superfamily/Winged helix DNA-binding domain"/>
    <property type="match status" value="1"/>
</dbReference>
<feature type="domain" description="HTH luxR-type" evidence="3">
    <location>
        <begin position="856"/>
        <end position="921"/>
    </location>
</feature>
<dbReference type="Proteomes" id="UP001521150">
    <property type="component" value="Unassembled WGS sequence"/>
</dbReference>
<evidence type="ECO:0000313" key="4">
    <source>
        <dbReference type="EMBL" id="MCE7002281.1"/>
    </source>
</evidence>
<dbReference type="InterPro" id="IPR000792">
    <property type="entry name" value="Tscrpt_reg_LuxR_C"/>
</dbReference>
<dbReference type="PROSITE" id="PS50043">
    <property type="entry name" value="HTH_LUXR_2"/>
    <property type="match status" value="1"/>
</dbReference>
<dbReference type="SUPFAM" id="SSF52540">
    <property type="entry name" value="P-loop containing nucleoside triphosphate hydrolases"/>
    <property type="match status" value="1"/>
</dbReference>
<evidence type="ECO:0000313" key="5">
    <source>
        <dbReference type="Proteomes" id="UP001521150"/>
    </source>
</evidence>
<dbReference type="EMBL" id="JAJVCN010000001">
    <property type="protein sequence ID" value="MCE7002281.1"/>
    <property type="molecule type" value="Genomic_DNA"/>
</dbReference>
<proteinExistence type="predicted"/>
<dbReference type="Gene3D" id="3.40.50.300">
    <property type="entry name" value="P-loop containing nucleotide triphosphate hydrolases"/>
    <property type="match status" value="1"/>
</dbReference>
<dbReference type="Gene3D" id="1.25.40.10">
    <property type="entry name" value="Tetratricopeptide repeat domain"/>
    <property type="match status" value="1"/>
</dbReference>
<organism evidence="4 5">
    <name type="scientific">Kibdelosporangium philippinense</name>
    <dbReference type="NCBI Taxonomy" id="211113"/>
    <lineage>
        <taxon>Bacteria</taxon>
        <taxon>Bacillati</taxon>
        <taxon>Actinomycetota</taxon>
        <taxon>Actinomycetes</taxon>
        <taxon>Pseudonocardiales</taxon>
        <taxon>Pseudonocardiaceae</taxon>
        <taxon>Kibdelosporangium</taxon>
    </lineage>
</organism>
<dbReference type="InterPro" id="IPR011990">
    <property type="entry name" value="TPR-like_helical_dom_sf"/>
</dbReference>
<protein>
    <submittedName>
        <fullName evidence="4">AAA family ATPase</fullName>
    </submittedName>
</protein>
<evidence type="ECO:0000256" key="1">
    <source>
        <dbReference type="ARBA" id="ARBA00022741"/>
    </source>
</evidence>
<comment type="caution">
    <text evidence="4">The sequence shown here is derived from an EMBL/GenBank/DDBJ whole genome shotgun (WGS) entry which is preliminary data.</text>
</comment>
<dbReference type="Pfam" id="PF00196">
    <property type="entry name" value="GerE"/>
    <property type="match status" value="1"/>
</dbReference>